<organism evidence="1 2">
    <name type="scientific">Larimichthys crocea</name>
    <name type="common">Large yellow croaker</name>
    <name type="synonym">Pseudosciaena crocea</name>
    <dbReference type="NCBI Taxonomy" id="215358"/>
    <lineage>
        <taxon>Eukaryota</taxon>
        <taxon>Metazoa</taxon>
        <taxon>Chordata</taxon>
        <taxon>Craniata</taxon>
        <taxon>Vertebrata</taxon>
        <taxon>Euteleostomi</taxon>
        <taxon>Actinopterygii</taxon>
        <taxon>Neopterygii</taxon>
        <taxon>Teleostei</taxon>
        <taxon>Neoteleostei</taxon>
        <taxon>Acanthomorphata</taxon>
        <taxon>Eupercaria</taxon>
        <taxon>Sciaenidae</taxon>
        <taxon>Larimichthys</taxon>
    </lineage>
</organism>
<dbReference type="Proteomes" id="UP000793456">
    <property type="component" value="Chromosome XVIII"/>
</dbReference>
<dbReference type="EMBL" id="CM011691">
    <property type="protein sequence ID" value="TMS07244.1"/>
    <property type="molecule type" value="Genomic_DNA"/>
</dbReference>
<evidence type="ECO:0000313" key="2">
    <source>
        <dbReference type="Proteomes" id="UP000793456"/>
    </source>
</evidence>
<gene>
    <name evidence="1" type="ORF">E3U43_011337</name>
</gene>
<protein>
    <submittedName>
        <fullName evidence="1">Uncharacterized protein</fullName>
    </submittedName>
</protein>
<name>A0ACD3QJI3_LARCR</name>
<evidence type="ECO:0000313" key="1">
    <source>
        <dbReference type="EMBL" id="TMS07244.1"/>
    </source>
</evidence>
<sequence length="171" mass="19263">MAARQSSPLCASLGFLLLLIGVISYHLPEVQAEYNHFWCIPKFRINNENKIEDLQKTMLQQKRAEVAGDIQQVQDGVQWAWNQSTLQCQKDLLKDLGHRIENDLAIVNKLVNKIQNDVVTPAPAADQICINRTKLTEVMSGYKHLLRGKLNRLAGDLKDIICKKANGTSIT</sequence>
<comment type="caution">
    <text evidence="1">The sequence shown here is derived from an EMBL/GenBank/DDBJ whole genome shotgun (WGS) entry which is preliminary data.</text>
</comment>
<reference evidence="1" key="1">
    <citation type="submission" date="2018-11" db="EMBL/GenBank/DDBJ databases">
        <title>The sequence and de novo assembly of Larimichthys crocea genome using PacBio and Hi-C technologies.</title>
        <authorList>
            <person name="Xu P."/>
            <person name="Chen B."/>
            <person name="Zhou Z."/>
            <person name="Ke Q."/>
            <person name="Wu Y."/>
            <person name="Bai H."/>
            <person name="Pu F."/>
        </authorList>
    </citation>
    <scope>NUCLEOTIDE SEQUENCE</scope>
    <source>
        <tissue evidence="1">Muscle</tissue>
    </source>
</reference>
<accession>A0ACD3QJI3</accession>
<keyword evidence="2" id="KW-1185">Reference proteome</keyword>
<proteinExistence type="predicted"/>